<sequence>MVRCVREDGGDVSDGAARSCGTHLLEEAESGGSTGGVTEAMGRVEDRIIASGRRKIVETEYANSIRLRFLSARAPMGVADWNDVTHGWAAGVTTANGRGSGLGGGADHWWRIQRASVLQL</sequence>
<comment type="caution">
    <text evidence="1">The sequence shown here is derived from an EMBL/GenBank/DDBJ whole genome shotgun (WGS) entry which is preliminary data.</text>
</comment>
<gene>
    <name evidence="1" type="ORF">Pcinc_042346</name>
</gene>
<protein>
    <submittedName>
        <fullName evidence="1">Uncharacterized protein</fullName>
    </submittedName>
</protein>
<dbReference type="AlphaFoldDB" id="A0AAE1BHN3"/>
<reference evidence="1" key="1">
    <citation type="submission" date="2023-10" db="EMBL/GenBank/DDBJ databases">
        <title>Genome assemblies of two species of porcelain crab, Petrolisthes cinctipes and Petrolisthes manimaculis (Anomura: Porcellanidae).</title>
        <authorList>
            <person name="Angst P."/>
        </authorList>
    </citation>
    <scope>NUCLEOTIDE SEQUENCE</scope>
    <source>
        <strain evidence="1">PB745_01</strain>
        <tissue evidence="1">Gill</tissue>
    </source>
</reference>
<keyword evidence="2" id="KW-1185">Reference proteome</keyword>
<proteinExistence type="predicted"/>
<accession>A0AAE1BHN3</accession>
<evidence type="ECO:0000313" key="2">
    <source>
        <dbReference type="Proteomes" id="UP001286313"/>
    </source>
</evidence>
<organism evidence="1 2">
    <name type="scientific">Petrolisthes cinctipes</name>
    <name type="common">Flat porcelain crab</name>
    <dbReference type="NCBI Taxonomy" id="88211"/>
    <lineage>
        <taxon>Eukaryota</taxon>
        <taxon>Metazoa</taxon>
        <taxon>Ecdysozoa</taxon>
        <taxon>Arthropoda</taxon>
        <taxon>Crustacea</taxon>
        <taxon>Multicrustacea</taxon>
        <taxon>Malacostraca</taxon>
        <taxon>Eumalacostraca</taxon>
        <taxon>Eucarida</taxon>
        <taxon>Decapoda</taxon>
        <taxon>Pleocyemata</taxon>
        <taxon>Anomura</taxon>
        <taxon>Galatheoidea</taxon>
        <taxon>Porcellanidae</taxon>
        <taxon>Petrolisthes</taxon>
    </lineage>
</organism>
<evidence type="ECO:0000313" key="1">
    <source>
        <dbReference type="EMBL" id="KAK3850972.1"/>
    </source>
</evidence>
<name>A0AAE1BHN3_PETCI</name>
<dbReference type="Proteomes" id="UP001286313">
    <property type="component" value="Unassembled WGS sequence"/>
</dbReference>
<dbReference type="EMBL" id="JAWQEG010008106">
    <property type="protein sequence ID" value="KAK3850972.1"/>
    <property type="molecule type" value="Genomic_DNA"/>
</dbReference>